<comment type="caution">
    <text evidence="2">The sequence shown here is derived from an EMBL/GenBank/DDBJ whole genome shotgun (WGS) entry which is preliminary data.</text>
</comment>
<dbReference type="AlphaFoldDB" id="A0AAN9Q7J2"/>
<name>A0AAN9Q7J2_CANGL</name>
<keyword evidence="3" id="KW-1185">Reference proteome</keyword>
<evidence type="ECO:0000256" key="1">
    <source>
        <dbReference type="SAM" id="MobiDB-lite"/>
    </source>
</evidence>
<feature type="region of interest" description="Disordered" evidence="1">
    <location>
        <begin position="1"/>
        <end position="42"/>
    </location>
</feature>
<sequence>MQAILHARPGTESPYERRGTLSLKGAQEERCPEKSSGGRTETFALNSGRKNVDDKTIVDLFPYSITGCIDNRSTILDKYGRNLLPGLRRNGVLGSMWKAKKHPASLYPCINAQKPRLVNKELPLKSLKTHHPGLLIQNSPYDLNQEIRLKARVYPCHRALFKPISRKPIPPWYNMSLNTHTLDEAAPPSIFMRLLS</sequence>
<gene>
    <name evidence="2" type="ORF">VNO77_31006</name>
</gene>
<proteinExistence type="predicted"/>
<evidence type="ECO:0000313" key="3">
    <source>
        <dbReference type="Proteomes" id="UP001367508"/>
    </source>
</evidence>
<dbReference type="EMBL" id="JAYMYQ010000007">
    <property type="protein sequence ID" value="KAK7320988.1"/>
    <property type="molecule type" value="Genomic_DNA"/>
</dbReference>
<protein>
    <submittedName>
        <fullName evidence="2">Uncharacterized protein</fullName>
    </submittedName>
</protein>
<organism evidence="2 3">
    <name type="scientific">Canavalia gladiata</name>
    <name type="common">Sword bean</name>
    <name type="synonym">Dolichos gladiatus</name>
    <dbReference type="NCBI Taxonomy" id="3824"/>
    <lineage>
        <taxon>Eukaryota</taxon>
        <taxon>Viridiplantae</taxon>
        <taxon>Streptophyta</taxon>
        <taxon>Embryophyta</taxon>
        <taxon>Tracheophyta</taxon>
        <taxon>Spermatophyta</taxon>
        <taxon>Magnoliopsida</taxon>
        <taxon>eudicotyledons</taxon>
        <taxon>Gunneridae</taxon>
        <taxon>Pentapetalae</taxon>
        <taxon>rosids</taxon>
        <taxon>fabids</taxon>
        <taxon>Fabales</taxon>
        <taxon>Fabaceae</taxon>
        <taxon>Papilionoideae</taxon>
        <taxon>50 kb inversion clade</taxon>
        <taxon>NPAAA clade</taxon>
        <taxon>indigoferoid/millettioid clade</taxon>
        <taxon>Phaseoleae</taxon>
        <taxon>Canavalia</taxon>
    </lineage>
</organism>
<dbReference type="Proteomes" id="UP001367508">
    <property type="component" value="Unassembled WGS sequence"/>
</dbReference>
<evidence type="ECO:0000313" key="2">
    <source>
        <dbReference type="EMBL" id="KAK7320988.1"/>
    </source>
</evidence>
<reference evidence="2 3" key="1">
    <citation type="submission" date="2024-01" db="EMBL/GenBank/DDBJ databases">
        <title>The genomes of 5 underutilized Papilionoideae crops provide insights into root nodulation and disease resistanc.</title>
        <authorList>
            <person name="Jiang F."/>
        </authorList>
    </citation>
    <scope>NUCLEOTIDE SEQUENCE [LARGE SCALE GENOMIC DNA]</scope>
    <source>
        <strain evidence="2">LVBAO_FW01</strain>
        <tissue evidence="2">Leaves</tissue>
    </source>
</reference>
<accession>A0AAN9Q7J2</accession>